<proteinExistence type="predicted"/>
<feature type="compositionally biased region" description="Low complexity" evidence="1">
    <location>
        <begin position="56"/>
        <end position="75"/>
    </location>
</feature>
<protein>
    <submittedName>
        <fullName evidence="2">Uncharacterized protein</fullName>
    </submittedName>
</protein>
<accession>Q2NP72</accession>
<evidence type="ECO:0000313" key="2">
    <source>
        <dbReference type="EMBL" id="BAE72824.1"/>
    </source>
</evidence>
<sequence>MKIIIDSITELLELTALIQRGVSAPNAPAPSRPVEVSPDPVEDVLPIVAELPDIVPPDALADVPEAPEAPEATEPTPRKRGRRKSTPVETESSPIIVETHSLPTDEDITDGDDSQTTETDSADAVSDGADADSADTGGDATEPTGGDDAPSAEQPSSDQGTATTASPSTQAPVASVGGIDLVAYVESKREASLDASDSHMDVITAGRDFITAHGHDAYNALKEVVAPLEGVQHGKALPQFTPAERRLFLACMKNYSAS</sequence>
<evidence type="ECO:0000256" key="1">
    <source>
        <dbReference type="SAM" id="MobiDB-lite"/>
    </source>
</evidence>
<reference evidence="2 3" key="1">
    <citation type="journal article" date="2006" name="J. Gen. Plant Pathol.">
        <title>Sequence analysis of the genome of OP2, a lytic bacteriophage of Xanthomonas oryzae pv. oryzae.</title>
        <authorList>
            <person name="Inoue Y."/>
            <person name="Matsuura T."/>
            <person name="Ohara T."/>
            <person name="Azegami K."/>
        </authorList>
    </citation>
    <scope>NUCLEOTIDE SEQUENCE [LARGE SCALE GENOMIC DNA]</scope>
</reference>
<organism evidence="2 3">
    <name type="scientific">Xanthomonas phage OP2</name>
    <dbReference type="NCBI Taxonomy" id="331627"/>
    <lineage>
        <taxon>Viruses</taxon>
        <taxon>Duplodnaviria</taxon>
        <taxon>Heunggongvirae</taxon>
        <taxon>Uroviricota</taxon>
        <taxon>Caudoviricetes</taxon>
        <taxon>Kantovirinae</taxon>
        <taxon>Tsukubavirus</taxon>
        <taxon>Tsukubavirus OP2</taxon>
    </lineage>
</organism>
<feature type="region of interest" description="Disordered" evidence="1">
    <location>
        <begin position="56"/>
        <end position="172"/>
    </location>
</feature>
<evidence type="ECO:0000313" key="3">
    <source>
        <dbReference type="Proteomes" id="UP000001238"/>
    </source>
</evidence>
<dbReference type="EMBL" id="AP008986">
    <property type="protein sequence ID" value="BAE72824.1"/>
    <property type="molecule type" value="Genomic_DNA"/>
</dbReference>
<dbReference type="RefSeq" id="YP_453677.1">
    <property type="nucleotide sequence ID" value="NC_007710.1"/>
</dbReference>
<name>Q2NP72_9CAUD</name>
<reference evidence="3" key="2">
    <citation type="journal article" date="2006" name="J. Gen. Plant Pathol.">
        <title>Sequence analysis of the genome of OP2, a lytic bacteriophage of Xanthomonas oryzae pv. oryzae..</title>
        <authorList>
            <person name="Inoue Y."/>
            <person name="Matsuura T."/>
            <person name="Ohara T."/>
            <person name="Azegami K."/>
        </authorList>
    </citation>
    <scope>NUCLEOTIDE SEQUENCE [LARGE SCALE GENOMIC DNA]</scope>
</reference>
<dbReference type="Proteomes" id="UP000001238">
    <property type="component" value="Segment"/>
</dbReference>
<keyword evidence="3" id="KW-1185">Reference proteome</keyword>
<feature type="compositionally biased region" description="Acidic residues" evidence="1">
    <location>
        <begin position="104"/>
        <end position="115"/>
    </location>
</feature>
<dbReference type="KEGG" id="vg:5142556"/>
<feature type="compositionally biased region" description="Low complexity" evidence="1">
    <location>
        <begin position="161"/>
        <end position="172"/>
    </location>
</feature>
<dbReference type="GeneID" id="5142556"/>